<dbReference type="PROSITE" id="PS51194">
    <property type="entry name" value="HELICASE_CTER"/>
    <property type="match status" value="1"/>
</dbReference>
<dbReference type="InterPro" id="IPR038718">
    <property type="entry name" value="SNF2-like_sf"/>
</dbReference>
<gene>
    <name evidence="5" type="ORF">ACFFGX_10835</name>
</gene>
<dbReference type="CDD" id="cd18012">
    <property type="entry name" value="DEXQc_arch_SWI2_SNF2"/>
    <property type="match status" value="1"/>
</dbReference>
<protein>
    <submittedName>
        <fullName evidence="5">SNF2-related protein</fullName>
    </submittedName>
</protein>
<keyword evidence="1" id="KW-0378">Hydrolase</keyword>
<feature type="domain" description="Helicase C-terminal" evidence="4">
    <location>
        <begin position="1198"/>
        <end position="1344"/>
    </location>
</feature>
<name>A0ABV6SKI5_AZOPA</name>
<evidence type="ECO:0000313" key="5">
    <source>
        <dbReference type="EMBL" id="MFC0710032.1"/>
    </source>
</evidence>
<feature type="domain" description="Helicase ATP-binding" evidence="3">
    <location>
        <begin position="919"/>
        <end position="1072"/>
    </location>
</feature>
<dbReference type="PANTHER" id="PTHR10799">
    <property type="entry name" value="SNF2/RAD54 HELICASE FAMILY"/>
    <property type="match status" value="1"/>
</dbReference>
<sequence length="1359" mass="151848">MSSSAVRSTLASLPDAYKALLYVLFLASPRNKSTLLEQLKRLGVRATTSRAMDGVALGEMLETLQRLKWLERGDERDFFRLNPLACNQVLLLLQSEPQWWPKLRGGLVEHAVATPGGLPVSLWRGLWLALLAGEVPELTQLLLGMEADRSELPHPCGQLLADETGRQLFARLTPGVREVLLEDYLTRANEGLVAAGEAYRQGLILLDSDQAKSTELAFQLFLQALWRGDWTRFEAIGRSEWVPFGKVFEYLLRGKPGEALEQIQEYIRIQRGSRKRRVELPPTLNACYCLLLLVDGDGQQHAALRQALGLGLKKGLGTAYQMFEKLFEQFQGKGVRSADPAYRVQRLEGFDGLLTAIVLYWMDAPASSTWQRRLAQFRTELEEEGYAWLVAELDVLLERQFGLPPAQADWHRSLGQRPLVDLYRRQELWEHALAALAALRPGARSSAPPQPQSSHRLAWMIGSPLTPSLAIEPREQRLGAKGQWSKGRPVSLKRLLEETGSFDYLLEQDRRAIQQIQMHSDAFGIRYQLDGERALPHLVGHPALFWSDAPEVRIDLLAGSVALELRQRGAQIHLALSPEGIADCQGLFIERETPTRLVVYPLGREARQIAEIIGGGLTVPQAAKAQLMETIGSIAPLLPIHSDLPELAVNIDKVTADGKLYAHLLPLQDGLRLQLLVRPLTGGSWFRPGQGAESVLGEQDGKPLQAVRDLQAERRKLKQVLQACPALAEADSEGHEWQLAEPQAALQVLSELQALDAELLECVWPEGERMRIKARPGLRQLQLRLRQFGDWFELDGEVVVDDGRVLKLRQLLELLQSNPGRFVRLGEQDWLALGSSLRRRLDELGRLAERSGAEGLRLNSLTAPLLAELAEEVGCFEADAAWKEHLSRLESLRDYRPRVPNTLQAELRDYQLEGFDWMARLAKWGVGACLADDMGLGKTLQTLTLLLHRSAEGPQLVVAPTSVTPNWLAETTRFAPTLRLHAYRESRSLDGMGPRDLVVTSYGLLQQDAESFAAQRWTTVVLDEAQAIKNAASKRSQAAMALQADFRLVATGTPLENHLGELWNLFRFINPGLLGSREHFTQRFAGPIERGDQGARKALKALIQPFILRRLKSQVLDELPARTEVVYRVPLSDAEQHLYEAMRQQALESISQSGEEGSGSQSLRVLTEITRLRRFCCHPSLVLPDSDLRGSKLAAFAEIVEELLDSRHKALVFSQFVDHLSLVRKWLEERGVRYQYLDGATPAKERMARVEAFQGGDGDIFLISLKAGGTGLNLTAADYVIHLDPWWNPAVEDQASDRAHRMGQQRPVTIYRLVAENTIEERILALHGQKRDLADSLLEGGEVSAKLDAEALLRLLRGG</sequence>
<evidence type="ECO:0000256" key="2">
    <source>
        <dbReference type="ARBA" id="ARBA00022806"/>
    </source>
</evidence>
<evidence type="ECO:0000313" key="6">
    <source>
        <dbReference type="Proteomes" id="UP001589891"/>
    </source>
</evidence>
<keyword evidence="2" id="KW-0547">Nucleotide-binding</keyword>
<dbReference type="Gene3D" id="3.40.50.10810">
    <property type="entry name" value="Tandem AAA-ATPase domain"/>
    <property type="match status" value="1"/>
</dbReference>
<evidence type="ECO:0000259" key="3">
    <source>
        <dbReference type="PROSITE" id="PS51192"/>
    </source>
</evidence>
<proteinExistence type="predicted"/>
<comment type="caution">
    <text evidence="5">The sequence shown here is derived from an EMBL/GenBank/DDBJ whole genome shotgun (WGS) entry which is preliminary data.</text>
</comment>
<dbReference type="Pfam" id="PF00271">
    <property type="entry name" value="Helicase_C"/>
    <property type="match status" value="1"/>
</dbReference>
<dbReference type="RefSeq" id="WP_376945616.1">
    <property type="nucleotide sequence ID" value="NZ_CP171449.1"/>
</dbReference>
<dbReference type="InterPro" id="IPR000330">
    <property type="entry name" value="SNF2_N"/>
</dbReference>
<dbReference type="Proteomes" id="UP001589891">
    <property type="component" value="Unassembled WGS sequence"/>
</dbReference>
<dbReference type="SMART" id="SM00487">
    <property type="entry name" value="DEXDc"/>
    <property type="match status" value="1"/>
</dbReference>
<dbReference type="Gene3D" id="3.40.50.300">
    <property type="entry name" value="P-loop containing nucleotide triphosphate hydrolases"/>
    <property type="match status" value="1"/>
</dbReference>
<dbReference type="InterPro" id="IPR001650">
    <property type="entry name" value="Helicase_C-like"/>
</dbReference>
<dbReference type="Pfam" id="PF00176">
    <property type="entry name" value="SNF2-rel_dom"/>
    <property type="match status" value="1"/>
</dbReference>
<dbReference type="PROSITE" id="PS51192">
    <property type="entry name" value="HELICASE_ATP_BIND_1"/>
    <property type="match status" value="1"/>
</dbReference>
<dbReference type="InterPro" id="IPR014001">
    <property type="entry name" value="Helicase_ATP-bd"/>
</dbReference>
<reference evidence="5 6" key="1">
    <citation type="submission" date="2024-09" db="EMBL/GenBank/DDBJ databases">
        <authorList>
            <person name="Sun Q."/>
            <person name="Mori K."/>
        </authorList>
    </citation>
    <scope>NUCLEOTIDE SEQUENCE [LARGE SCALE GENOMIC DNA]</scope>
    <source>
        <strain evidence="5 6">NCAIM B.01794</strain>
    </source>
</reference>
<dbReference type="InterPro" id="IPR027417">
    <property type="entry name" value="P-loop_NTPase"/>
</dbReference>
<dbReference type="SUPFAM" id="SSF52540">
    <property type="entry name" value="P-loop containing nucleoside triphosphate hydrolases"/>
    <property type="match status" value="2"/>
</dbReference>
<dbReference type="SMART" id="SM00490">
    <property type="entry name" value="HELICc"/>
    <property type="match status" value="1"/>
</dbReference>
<dbReference type="CDD" id="cd18793">
    <property type="entry name" value="SF2_C_SNF"/>
    <property type="match status" value="1"/>
</dbReference>
<organism evidence="5 6">
    <name type="scientific">Azorhizophilus paspali</name>
    <name type="common">Azotobacter paspali</name>
    <dbReference type="NCBI Taxonomy" id="69963"/>
    <lineage>
        <taxon>Bacteria</taxon>
        <taxon>Pseudomonadati</taxon>
        <taxon>Pseudomonadota</taxon>
        <taxon>Gammaproteobacteria</taxon>
        <taxon>Pseudomonadales</taxon>
        <taxon>Pseudomonadaceae</taxon>
        <taxon>Azorhizophilus</taxon>
    </lineage>
</organism>
<dbReference type="EMBL" id="JBHLSS010000065">
    <property type="protein sequence ID" value="MFC0710032.1"/>
    <property type="molecule type" value="Genomic_DNA"/>
</dbReference>
<evidence type="ECO:0000259" key="4">
    <source>
        <dbReference type="PROSITE" id="PS51194"/>
    </source>
</evidence>
<keyword evidence="2" id="KW-0067">ATP-binding</keyword>
<keyword evidence="6" id="KW-1185">Reference proteome</keyword>
<dbReference type="InterPro" id="IPR049730">
    <property type="entry name" value="SNF2/RAD54-like_C"/>
</dbReference>
<keyword evidence="2" id="KW-0347">Helicase</keyword>
<evidence type="ECO:0000256" key="1">
    <source>
        <dbReference type="ARBA" id="ARBA00022801"/>
    </source>
</evidence>
<accession>A0ABV6SKI5</accession>